<keyword evidence="2" id="KW-1185">Reference proteome</keyword>
<sequence>MNLTQNDRLMQVTSDTLIVGVDVGSQTHFCRAFDWRGFELSRRVFKFSNTGMGFLTFLRWTEELMNKTGMKKVIVGCEPTGCYWLTFQKFLLDHDIQLVTVNPYTVNRSMELDDNSPEKSDLKDPKTIALLVKDGRFSTSYLPGGIYAEIREASVCRDQIMKQHVRLSNQIQGWLQKFFPEYFECYADWNSTSGLMLLKEAPLPEDILKIGAGGINQIWRDAKVRAAGIKRAQTLVEVAQNSVGLEAGEAARLEIWILVNDYLTKTDQLKRLDGYLEEKVKEVPNVEIMKTANRLLFKRFFIAKLLTYILYKLQF</sequence>
<proteinExistence type="predicted"/>
<accession>A0AC61RWK2</accession>
<gene>
    <name evidence="1" type="ORF">E5329_11015</name>
</gene>
<evidence type="ECO:0000313" key="2">
    <source>
        <dbReference type="Proteomes" id="UP000304953"/>
    </source>
</evidence>
<dbReference type="EMBL" id="SRYA01000019">
    <property type="protein sequence ID" value="TGY96173.1"/>
    <property type="molecule type" value="Genomic_DNA"/>
</dbReference>
<protein>
    <submittedName>
        <fullName evidence="1">IS110 family transposase</fullName>
    </submittedName>
</protein>
<dbReference type="Proteomes" id="UP000304953">
    <property type="component" value="Unassembled WGS sequence"/>
</dbReference>
<reference evidence="1" key="1">
    <citation type="submission" date="2019-04" db="EMBL/GenBank/DDBJ databases">
        <title>Microbes associate with the intestines of laboratory mice.</title>
        <authorList>
            <person name="Navarre W."/>
            <person name="Wong E."/>
            <person name="Huang K."/>
            <person name="Tropini C."/>
            <person name="Ng K."/>
            <person name="Yu B."/>
        </authorList>
    </citation>
    <scope>NUCLEOTIDE SEQUENCE</scope>
    <source>
        <strain evidence="1">NM01_1-7b</strain>
    </source>
</reference>
<organism evidence="1 2">
    <name type="scientific">Petralouisia muris</name>
    <dbReference type="NCBI Taxonomy" id="3032872"/>
    <lineage>
        <taxon>Bacteria</taxon>
        <taxon>Bacillati</taxon>
        <taxon>Bacillota</taxon>
        <taxon>Clostridia</taxon>
        <taxon>Lachnospirales</taxon>
        <taxon>Lachnospiraceae</taxon>
        <taxon>Petralouisia</taxon>
    </lineage>
</organism>
<evidence type="ECO:0000313" key="1">
    <source>
        <dbReference type="EMBL" id="TGY96173.1"/>
    </source>
</evidence>
<comment type="caution">
    <text evidence="1">The sequence shown here is derived from an EMBL/GenBank/DDBJ whole genome shotgun (WGS) entry which is preliminary data.</text>
</comment>
<name>A0AC61RWK2_9FIRM</name>